<name>A0AC58KTK4_CASCN</name>
<evidence type="ECO:0000313" key="2">
    <source>
        <dbReference type="RefSeq" id="XP_073908244.1"/>
    </source>
</evidence>
<proteinExistence type="predicted"/>
<accession>A0AC58KTK4</accession>
<keyword evidence="1" id="KW-1185">Reference proteome</keyword>
<evidence type="ECO:0000313" key="1">
    <source>
        <dbReference type="Proteomes" id="UP001732720"/>
    </source>
</evidence>
<sequence length="357" mass="39699">MYSLTHSFIYVFIYVFRYLFMHLSIYVFLCFFLCFCGTGVGTLGFKMSHCPYHNPYYCCVFLLWVLPNYLPVYDCQRNPPILCPDVLGKQGRALECLDELSAAPLHCTDPAVESGLGRPCHPASKAHTSDTCRAALLRSGPAPASEASVALGKCHPGGNVEPPAKHHCAGNQETTDGSLVGRRANDAFIYGEPLESKWKKKKNCTQEDSCPTSHQPSDLGLELLCLSLPEKAQGFVNACIRRKDGGRCQNAYPHTTLGLSMSLEGLVGGNFWSRLVMAKCWRRDRRSSPVCKSRTTSALQARTVIHEAPQQTGLQTCHRYQPSILQVLIHSCIYGSHATWLCSLLDRNCNQAQLHRR</sequence>
<organism evidence="1 2">
    <name type="scientific">Castor canadensis</name>
    <name type="common">American beaver</name>
    <dbReference type="NCBI Taxonomy" id="51338"/>
    <lineage>
        <taxon>Eukaryota</taxon>
        <taxon>Metazoa</taxon>
        <taxon>Chordata</taxon>
        <taxon>Craniata</taxon>
        <taxon>Vertebrata</taxon>
        <taxon>Euteleostomi</taxon>
        <taxon>Mammalia</taxon>
        <taxon>Eutheria</taxon>
        <taxon>Euarchontoglires</taxon>
        <taxon>Glires</taxon>
        <taxon>Rodentia</taxon>
        <taxon>Castorimorpha</taxon>
        <taxon>Castoridae</taxon>
        <taxon>Castor</taxon>
    </lineage>
</organism>
<gene>
    <name evidence="2" type="primary">LOC141415447</name>
</gene>
<dbReference type="RefSeq" id="XP_073908244.1">
    <property type="nucleotide sequence ID" value="XM_074052143.1"/>
</dbReference>
<dbReference type="Proteomes" id="UP001732720">
    <property type="component" value="Chromosome 13"/>
</dbReference>
<reference evidence="2" key="1">
    <citation type="submission" date="2025-08" db="UniProtKB">
        <authorList>
            <consortium name="RefSeq"/>
        </authorList>
    </citation>
    <scope>IDENTIFICATION</scope>
</reference>
<protein>
    <submittedName>
        <fullName evidence="2">Uncharacterized protein isoform X1</fullName>
    </submittedName>
</protein>